<organism evidence="2 3">
    <name type="scientific">Trametes pubescens</name>
    <name type="common">White-rot fungus</name>
    <dbReference type="NCBI Taxonomy" id="154538"/>
    <lineage>
        <taxon>Eukaryota</taxon>
        <taxon>Fungi</taxon>
        <taxon>Dikarya</taxon>
        <taxon>Basidiomycota</taxon>
        <taxon>Agaricomycotina</taxon>
        <taxon>Agaricomycetes</taxon>
        <taxon>Polyporales</taxon>
        <taxon>Polyporaceae</taxon>
        <taxon>Trametes</taxon>
    </lineage>
</organism>
<gene>
    <name evidence="2" type="ORF">TRAPUB_11468</name>
</gene>
<proteinExistence type="predicted"/>
<feature type="compositionally biased region" description="Polar residues" evidence="1">
    <location>
        <begin position="232"/>
        <end position="242"/>
    </location>
</feature>
<name>A0A1M2VWL4_TRAPU</name>
<evidence type="ECO:0000256" key="1">
    <source>
        <dbReference type="SAM" id="MobiDB-lite"/>
    </source>
</evidence>
<dbReference type="Proteomes" id="UP000184267">
    <property type="component" value="Unassembled WGS sequence"/>
</dbReference>
<protein>
    <submittedName>
        <fullName evidence="2">Uncharacterized protein</fullName>
    </submittedName>
</protein>
<comment type="caution">
    <text evidence="2">The sequence shown here is derived from an EMBL/GenBank/DDBJ whole genome shotgun (WGS) entry which is preliminary data.</text>
</comment>
<keyword evidence="3" id="KW-1185">Reference proteome</keyword>
<dbReference type="OMA" id="CETWISE"/>
<feature type="compositionally biased region" description="Polar residues" evidence="1">
    <location>
        <begin position="252"/>
        <end position="264"/>
    </location>
</feature>
<reference evidence="2 3" key="1">
    <citation type="submission" date="2016-10" db="EMBL/GenBank/DDBJ databases">
        <title>Genome sequence of the basidiomycete white-rot fungus Trametes pubescens.</title>
        <authorList>
            <person name="Makela M.R."/>
            <person name="Granchi Z."/>
            <person name="Peng M."/>
            <person name="De Vries R.P."/>
            <person name="Grigoriev I."/>
            <person name="Riley R."/>
            <person name="Hilden K."/>
        </authorList>
    </citation>
    <scope>NUCLEOTIDE SEQUENCE [LARGE SCALE GENOMIC DNA]</scope>
    <source>
        <strain evidence="2 3">FBCC735</strain>
    </source>
</reference>
<evidence type="ECO:0000313" key="2">
    <source>
        <dbReference type="EMBL" id="OJT11995.1"/>
    </source>
</evidence>
<dbReference type="AlphaFoldDB" id="A0A1M2VWL4"/>
<accession>A0A1M2VWL4</accession>
<dbReference type="OrthoDB" id="2754098at2759"/>
<evidence type="ECO:0000313" key="3">
    <source>
        <dbReference type="Proteomes" id="UP000184267"/>
    </source>
</evidence>
<sequence length="402" mass="44335">MDPAGTIGTAKTTNPIPVPRSLPAAVHYTARTGFATLQEQMRLEHDGPTFAKIVVRAATITLSLMNAPEVLDIQKLTRRTAARHVSLTLSYIWQDPQLLDKIKQEVLSQCPLLSEVYVDAWPITSYLRMALKEHKTAGYRPKEGRKHKNGRLKKSSKSPLNRRAYVAATSRQGTQKPQDMAKVSGTAAFPVSTTGVRRATGRSNSPSEEAIEDILELSDSGCESDNDHVRSLPSNASGSSRSEIYEAGAETKSLSATEGSSQDSEYQDARSDYHSQFISYRIPDQEPPSNTVYPESPRPRMTKTTRTASDTVGKNRSHARPPSVHPLAIRDMFIARGLPVADAQRVSLLLSSLGIVDVMGLRVFSRLTVCETWISEMLQKESLSEFGARVIRDVIDSVRKTK</sequence>
<feature type="compositionally biased region" description="Polar residues" evidence="1">
    <location>
        <begin position="302"/>
        <end position="314"/>
    </location>
</feature>
<dbReference type="EMBL" id="MNAD01000545">
    <property type="protein sequence ID" value="OJT11995.1"/>
    <property type="molecule type" value="Genomic_DNA"/>
</dbReference>
<feature type="compositionally biased region" description="Basic residues" evidence="1">
    <location>
        <begin position="143"/>
        <end position="156"/>
    </location>
</feature>
<feature type="region of interest" description="Disordered" evidence="1">
    <location>
        <begin position="220"/>
        <end position="323"/>
    </location>
</feature>
<feature type="region of interest" description="Disordered" evidence="1">
    <location>
        <begin position="137"/>
        <end position="187"/>
    </location>
</feature>